<dbReference type="AlphaFoldDB" id="A0A183FN20"/>
<evidence type="ECO:0000313" key="2">
    <source>
        <dbReference type="Proteomes" id="UP000050761"/>
    </source>
</evidence>
<proteinExistence type="predicted"/>
<evidence type="ECO:0000313" key="1">
    <source>
        <dbReference type="EMBL" id="VDO78100.1"/>
    </source>
</evidence>
<dbReference type="Proteomes" id="UP000050761">
    <property type="component" value="Unassembled WGS sequence"/>
</dbReference>
<dbReference type="EMBL" id="UZAH01026272">
    <property type="protein sequence ID" value="VDO78100.1"/>
    <property type="molecule type" value="Genomic_DNA"/>
</dbReference>
<accession>A0A3P7XT26</accession>
<organism evidence="2 3">
    <name type="scientific">Heligmosomoides polygyrus</name>
    <name type="common">Parasitic roundworm</name>
    <dbReference type="NCBI Taxonomy" id="6339"/>
    <lineage>
        <taxon>Eukaryota</taxon>
        <taxon>Metazoa</taxon>
        <taxon>Ecdysozoa</taxon>
        <taxon>Nematoda</taxon>
        <taxon>Chromadorea</taxon>
        <taxon>Rhabditida</taxon>
        <taxon>Rhabditina</taxon>
        <taxon>Rhabditomorpha</taxon>
        <taxon>Strongyloidea</taxon>
        <taxon>Heligmosomidae</taxon>
        <taxon>Heligmosomoides</taxon>
    </lineage>
</organism>
<accession>A0A183FN20</accession>
<gene>
    <name evidence="1" type="ORF">HPBE_LOCUS8852</name>
</gene>
<name>A0A183FN20_HELPZ</name>
<sequence>MGLLTKGHPLSWDETVPHVEYIKVSPSPSYLVVSEPFNRCRLLNVFLFSV</sequence>
<dbReference type="WBParaSite" id="HPBE_0000885001-mRNA-1">
    <property type="protein sequence ID" value="HPBE_0000885001-mRNA-1"/>
    <property type="gene ID" value="HPBE_0000885001"/>
</dbReference>
<protein>
    <submittedName>
        <fullName evidence="3">Glutamate--cysteine ligase</fullName>
    </submittedName>
</protein>
<keyword evidence="2" id="KW-1185">Reference proteome</keyword>
<reference evidence="3" key="2">
    <citation type="submission" date="2019-09" db="UniProtKB">
        <authorList>
            <consortium name="WormBaseParasite"/>
        </authorList>
    </citation>
    <scope>IDENTIFICATION</scope>
</reference>
<reference evidence="1 2" key="1">
    <citation type="submission" date="2018-11" db="EMBL/GenBank/DDBJ databases">
        <authorList>
            <consortium name="Pathogen Informatics"/>
        </authorList>
    </citation>
    <scope>NUCLEOTIDE SEQUENCE [LARGE SCALE GENOMIC DNA]</scope>
</reference>
<dbReference type="OrthoDB" id="10474044at2759"/>
<evidence type="ECO:0000313" key="3">
    <source>
        <dbReference type="WBParaSite" id="HPBE_0000885001-mRNA-1"/>
    </source>
</evidence>